<sequence length="177" mass="20556">MKRLATRLQSYDNRWISYVNQEWKCKEMDWLMPRLTHLGGAVFTVSFLLLWWLWISSPIRYWAVEGFIALVGSHLVVRLCKHMWHRLRPYLQLKDLNTFPKPLKDYSFPSGHTTAIFSVGTTFVLHAPWTVGFMLPLAVAVGLSRMYLGLHYPTDVAVGAWLGTVFAMITHYALLWV</sequence>
<dbReference type="EMBL" id="CP048104">
    <property type="protein sequence ID" value="QKG84820.1"/>
    <property type="molecule type" value="Genomic_DNA"/>
</dbReference>
<dbReference type="SMART" id="SM00014">
    <property type="entry name" value="acidPPc"/>
    <property type="match status" value="1"/>
</dbReference>
<evidence type="ECO:0000259" key="8">
    <source>
        <dbReference type="SMART" id="SM00014"/>
    </source>
</evidence>
<dbReference type="Gene3D" id="1.20.144.10">
    <property type="entry name" value="Phosphatidic acid phosphatase type 2/haloperoxidase"/>
    <property type="match status" value="1"/>
</dbReference>
<dbReference type="GO" id="GO:0005886">
    <property type="term" value="C:plasma membrane"/>
    <property type="evidence" value="ECO:0007669"/>
    <property type="project" value="UniProtKB-SubCell"/>
</dbReference>
<evidence type="ECO:0000256" key="5">
    <source>
        <dbReference type="ARBA" id="ARBA00022989"/>
    </source>
</evidence>
<evidence type="ECO:0000256" key="2">
    <source>
        <dbReference type="ARBA" id="ARBA00022475"/>
    </source>
</evidence>
<protein>
    <submittedName>
        <fullName evidence="9">Phosphatase PAP2 family protein</fullName>
    </submittedName>
</protein>
<feature type="transmembrane region" description="Helical" evidence="7">
    <location>
        <begin position="123"/>
        <end position="144"/>
    </location>
</feature>
<organism evidence="9 10">
    <name type="scientific">Kroppenstedtia pulmonis</name>
    <dbReference type="NCBI Taxonomy" id="1380685"/>
    <lineage>
        <taxon>Bacteria</taxon>
        <taxon>Bacillati</taxon>
        <taxon>Bacillota</taxon>
        <taxon>Bacilli</taxon>
        <taxon>Bacillales</taxon>
        <taxon>Thermoactinomycetaceae</taxon>
        <taxon>Kroppenstedtia</taxon>
    </lineage>
</organism>
<evidence type="ECO:0000256" key="6">
    <source>
        <dbReference type="ARBA" id="ARBA00023136"/>
    </source>
</evidence>
<keyword evidence="10" id="KW-1185">Reference proteome</keyword>
<dbReference type="AlphaFoldDB" id="A0A7D3Y0W9"/>
<evidence type="ECO:0000256" key="4">
    <source>
        <dbReference type="ARBA" id="ARBA00022801"/>
    </source>
</evidence>
<accession>A0A7D3Y0W9</accession>
<feature type="transmembrane region" description="Helical" evidence="7">
    <location>
        <begin position="35"/>
        <end position="55"/>
    </location>
</feature>
<proteinExistence type="predicted"/>
<dbReference type="InterPro" id="IPR000326">
    <property type="entry name" value="PAP2/HPO"/>
</dbReference>
<feature type="transmembrane region" description="Helical" evidence="7">
    <location>
        <begin position="156"/>
        <end position="175"/>
    </location>
</feature>
<feature type="domain" description="Phosphatidic acid phosphatase type 2/haloperoxidase" evidence="8">
    <location>
        <begin position="64"/>
        <end position="171"/>
    </location>
</feature>
<keyword evidence="5 7" id="KW-1133">Transmembrane helix</keyword>
<keyword evidence="3 7" id="KW-0812">Transmembrane</keyword>
<evidence type="ECO:0000256" key="3">
    <source>
        <dbReference type="ARBA" id="ARBA00022692"/>
    </source>
</evidence>
<dbReference type="PANTHER" id="PTHR14969">
    <property type="entry name" value="SPHINGOSINE-1-PHOSPHATE PHOSPHOHYDROLASE"/>
    <property type="match status" value="1"/>
</dbReference>
<keyword evidence="6 7" id="KW-0472">Membrane</keyword>
<dbReference type="PANTHER" id="PTHR14969:SF62">
    <property type="entry name" value="DECAPRENYLPHOSPHORYL-5-PHOSPHORIBOSE PHOSPHATASE RV3807C-RELATED"/>
    <property type="match status" value="1"/>
</dbReference>
<name>A0A7D3Y0W9_9BACL</name>
<dbReference type="RefSeq" id="WP_173222884.1">
    <property type="nucleotide sequence ID" value="NZ_CP048104.1"/>
</dbReference>
<evidence type="ECO:0000313" key="9">
    <source>
        <dbReference type="EMBL" id="QKG84820.1"/>
    </source>
</evidence>
<dbReference type="Pfam" id="PF01569">
    <property type="entry name" value="PAP2"/>
    <property type="match status" value="1"/>
</dbReference>
<comment type="subcellular location">
    <subcellularLocation>
        <location evidence="1">Cell membrane</location>
        <topology evidence="1">Multi-pass membrane protein</topology>
    </subcellularLocation>
</comment>
<evidence type="ECO:0000313" key="10">
    <source>
        <dbReference type="Proteomes" id="UP000503088"/>
    </source>
</evidence>
<dbReference type="GO" id="GO:0016787">
    <property type="term" value="F:hydrolase activity"/>
    <property type="evidence" value="ECO:0007669"/>
    <property type="project" value="UniProtKB-KW"/>
</dbReference>
<dbReference type="Proteomes" id="UP000503088">
    <property type="component" value="Chromosome"/>
</dbReference>
<keyword evidence="2" id="KW-1003">Cell membrane</keyword>
<gene>
    <name evidence="9" type="ORF">GXN76_10270</name>
</gene>
<dbReference type="SUPFAM" id="SSF48317">
    <property type="entry name" value="Acid phosphatase/Vanadium-dependent haloperoxidase"/>
    <property type="match status" value="1"/>
</dbReference>
<evidence type="ECO:0000256" key="1">
    <source>
        <dbReference type="ARBA" id="ARBA00004651"/>
    </source>
</evidence>
<dbReference type="KEGG" id="kpul:GXN76_10270"/>
<feature type="transmembrane region" description="Helical" evidence="7">
    <location>
        <begin position="61"/>
        <end position="80"/>
    </location>
</feature>
<reference evidence="9 10" key="1">
    <citation type="submission" date="2020-01" db="EMBL/GenBank/DDBJ databases">
        <authorList>
            <person name="Gulvik C.A."/>
            <person name="Batra D.G."/>
        </authorList>
    </citation>
    <scope>NUCLEOTIDE SEQUENCE [LARGE SCALE GENOMIC DNA]</scope>
    <source>
        <strain evidence="9 10">W9323</strain>
    </source>
</reference>
<evidence type="ECO:0000256" key="7">
    <source>
        <dbReference type="SAM" id="Phobius"/>
    </source>
</evidence>
<dbReference type="InterPro" id="IPR036938">
    <property type="entry name" value="PAP2/HPO_sf"/>
</dbReference>
<keyword evidence="4" id="KW-0378">Hydrolase</keyword>